<feature type="region of interest" description="Disordered" evidence="5">
    <location>
        <begin position="65"/>
        <end position="94"/>
    </location>
</feature>
<dbReference type="GO" id="GO:0050821">
    <property type="term" value="P:protein stabilization"/>
    <property type="evidence" value="ECO:0007669"/>
    <property type="project" value="TreeGrafter"/>
</dbReference>
<keyword evidence="2 4" id="KW-0863">Zinc-finger</keyword>
<keyword evidence="8" id="KW-1185">Reference proteome</keyword>
<evidence type="ECO:0000256" key="3">
    <source>
        <dbReference type="ARBA" id="ARBA00022833"/>
    </source>
</evidence>
<organism evidence="7 8">
    <name type="scientific">Aspergillus nanangensis</name>
    <dbReference type="NCBI Taxonomy" id="2582783"/>
    <lineage>
        <taxon>Eukaryota</taxon>
        <taxon>Fungi</taxon>
        <taxon>Dikarya</taxon>
        <taxon>Ascomycota</taxon>
        <taxon>Pezizomycotina</taxon>
        <taxon>Eurotiomycetes</taxon>
        <taxon>Eurotiomycetidae</taxon>
        <taxon>Eurotiales</taxon>
        <taxon>Aspergillaceae</taxon>
        <taxon>Aspergillus</taxon>
        <taxon>Aspergillus subgen. Circumdati</taxon>
    </lineage>
</organism>
<dbReference type="PANTHER" id="PTHR20922:SF13">
    <property type="entry name" value="DNL-TYPE ZINC FINGER PROTEIN"/>
    <property type="match status" value="1"/>
</dbReference>
<gene>
    <name evidence="7" type="ORF">FE257_009330</name>
</gene>
<proteinExistence type="predicted"/>
<feature type="compositionally biased region" description="Polar residues" evidence="5">
    <location>
        <begin position="65"/>
        <end position="77"/>
    </location>
</feature>
<dbReference type="PANTHER" id="PTHR20922">
    <property type="entry name" value="DNL-TYPE ZINC FINGER PROTEIN"/>
    <property type="match status" value="1"/>
</dbReference>
<feature type="region of interest" description="Disordered" evidence="5">
    <location>
        <begin position="165"/>
        <end position="202"/>
    </location>
</feature>
<keyword evidence="3" id="KW-0862">Zinc</keyword>
<protein>
    <recommendedName>
        <fullName evidence="6">DNL-type domain-containing protein</fullName>
    </recommendedName>
</protein>
<dbReference type="GO" id="GO:0006457">
    <property type="term" value="P:protein folding"/>
    <property type="evidence" value="ECO:0007669"/>
    <property type="project" value="TreeGrafter"/>
</dbReference>
<dbReference type="PROSITE" id="PS51501">
    <property type="entry name" value="ZF_DNL"/>
    <property type="match status" value="1"/>
</dbReference>
<comment type="caution">
    <text evidence="7">The sequence shown here is derived from an EMBL/GenBank/DDBJ whole genome shotgun (WGS) entry which is preliminary data.</text>
</comment>
<evidence type="ECO:0000313" key="7">
    <source>
        <dbReference type="EMBL" id="KAF9888065.1"/>
    </source>
</evidence>
<feature type="compositionally biased region" description="Polar residues" evidence="5">
    <location>
        <begin position="1"/>
        <end position="10"/>
    </location>
</feature>
<reference evidence="7" key="1">
    <citation type="journal article" date="2019" name="Beilstein J. Org. Chem.">
        <title>Nanangenines: drimane sesquiterpenoids as the dominant metabolite cohort of a novel Australian fungus, Aspergillus nanangensis.</title>
        <authorList>
            <person name="Lacey H.J."/>
            <person name="Gilchrist C.L.M."/>
            <person name="Crombie A."/>
            <person name="Kalaitzis J.A."/>
            <person name="Vuong D."/>
            <person name="Rutledge P.J."/>
            <person name="Turner P."/>
            <person name="Pitt J.I."/>
            <person name="Lacey E."/>
            <person name="Chooi Y.H."/>
            <person name="Piggott A.M."/>
        </authorList>
    </citation>
    <scope>NUCLEOTIDE SEQUENCE</scope>
    <source>
        <strain evidence="7">MST-FP2251</strain>
    </source>
</reference>
<evidence type="ECO:0000256" key="2">
    <source>
        <dbReference type="ARBA" id="ARBA00022771"/>
    </source>
</evidence>
<feature type="domain" description="DNL-type" evidence="6">
    <location>
        <begin position="92"/>
        <end position="187"/>
    </location>
</feature>
<dbReference type="GO" id="GO:0008270">
    <property type="term" value="F:zinc ion binding"/>
    <property type="evidence" value="ECO:0007669"/>
    <property type="project" value="UniProtKB-KW"/>
</dbReference>
<evidence type="ECO:0000259" key="6">
    <source>
        <dbReference type="PROSITE" id="PS51501"/>
    </source>
</evidence>
<evidence type="ECO:0000256" key="4">
    <source>
        <dbReference type="PROSITE-ProRule" id="PRU00834"/>
    </source>
</evidence>
<accession>A0AAD4CK99</accession>
<sequence>MRSSISQSLSKGLRPVHTSLSRTAVSPSNRPFSQLTQRWVRPSPPFSPKCRQIPVSVFAVRYNSGASNPLTDRTPNAATDAENEEKNRQRREQEPAYQITFTCKPCGNRSSHRMSKHGYHRGTVLIRCPSCENRHVISDHLKIFYNEKKTLEDILSEQGNKLTRGYTNGDMEFWDDGTVTQKSGESSPETTEGSDSGKGRLP</sequence>
<dbReference type="InterPro" id="IPR024158">
    <property type="entry name" value="Mt_import_TIM15"/>
</dbReference>
<feature type="region of interest" description="Disordered" evidence="5">
    <location>
        <begin position="1"/>
        <end position="39"/>
    </location>
</feature>
<dbReference type="GO" id="GO:0005739">
    <property type="term" value="C:mitochondrion"/>
    <property type="evidence" value="ECO:0007669"/>
    <property type="project" value="TreeGrafter"/>
</dbReference>
<evidence type="ECO:0000256" key="1">
    <source>
        <dbReference type="ARBA" id="ARBA00022723"/>
    </source>
</evidence>
<feature type="compositionally biased region" description="Low complexity" evidence="5">
    <location>
        <begin position="183"/>
        <end position="194"/>
    </location>
</feature>
<keyword evidence="1" id="KW-0479">Metal-binding</keyword>
<evidence type="ECO:0000256" key="5">
    <source>
        <dbReference type="SAM" id="MobiDB-lite"/>
    </source>
</evidence>
<feature type="compositionally biased region" description="Basic and acidic residues" evidence="5">
    <location>
        <begin position="84"/>
        <end position="94"/>
    </location>
</feature>
<name>A0AAD4CK99_ASPNN</name>
<reference evidence="7" key="2">
    <citation type="submission" date="2020-02" db="EMBL/GenBank/DDBJ databases">
        <authorList>
            <person name="Gilchrist C.L.M."/>
            <person name="Chooi Y.-H."/>
        </authorList>
    </citation>
    <scope>NUCLEOTIDE SEQUENCE</scope>
    <source>
        <strain evidence="7">MST-FP2251</strain>
    </source>
</reference>
<dbReference type="Pfam" id="PF05180">
    <property type="entry name" value="zf-DNL"/>
    <property type="match status" value="1"/>
</dbReference>
<dbReference type="GO" id="GO:0030150">
    <property type="term" value="P:protein import into mitochondrial matrix"/>
    <property type="evidence" value="ECO:0007669"/>
    <property type="project" value="TreeGrafter"/>
</dbReference>
<feature type="compositionally biased region" description="Polar residues" evidence="5">
    <location>
        <begin position="18"/>
        <end position="37"/>
    </location>
</feature>
<dbReference type="Proteomes" id="UP001194746">
    <property type="component" value="Unassembled WGS sequence"/>
</dbReference>
<dbReference type="GO" id="GO:0051087">
    <property type="term" value="F:protein-folding chaperone binding"/>
    <property type="evidence" value="ECO:0007669"/>
    <property type="project" value="TreeGrafter"/>
</dbReference>
<dbReference type="AlphaFoldDB" id="A0AAD4CK99"/>
<dbReference type="InterPro" id="IPR007853">
    <property type="entry name" value="Znf_DNL-typ"/>
</dbReference>
<evidence type="ECO:0000313" key="8">
    <source>
        <dbReference type="Proteomes" id="UP001194746"/>
    </source>
</evidence>
<dbReference type="EMBL" id="VCAU01000052">
    <property type="protein sequence ID" value="KAF9888065.1"/>
    <property type="molecule type" value="Genomic_DNA"/>
</dbReference>